<organism evidence="1 2">
    <name type="scientific">Legionella spiritensis</name>
    <dbReference type="NCBI Taxonomy" id="452"/>
    <lineage>
        <taxon>Bacteria</taxon>
        <taxon>Pseudomonadati</taxon>
        <taxon>Pseudomonadota</taxon>
        <taxon>Gammaproteobacteria</taxon>
        <taxon>Legionellales</taxon>
        <taxon>Legionellaceae</taxon>
        <taxon>Legionella</taxon>
    </lineage>
</organism>
<evidence type="ECO:0000313" key="1">
    <source>
        <dbReference type="EMBL" id="KTD64734.1"/>
    </source>
</evidence>
<dbReference type="Proteomes" id="UP000054877">
    <property type="component" value="Unassembled WGS sequence"/>
</dbReference>
<gene>
    <name evidence="1" type="primary">lepA</name>
    <name evidence="1" type="ORF">Lspi_0901</name>
</gene>
<sequence length="827" mass="97217">MKEQLQGFISQLLTLKQPIEFITIHKLFEENRQLFESRESIPEDMLEQWQLLGEIAAHLEDWQKSRVNLHLFHTYQKKLAEDKGQAAKEIRLKRGVEKTLSELESQLKRKYTAIYQHYAAEQQTEDPLRAIYIASDTWDDKLVQDHHYKLVEEQKQLLQKNALIMLYENNLALLDIKNQIKELGLFVVSYMPRNLQETRVNFEGEKKRYDDLLQQLSRSHQQLAQSISTKEIGDKISNTTRKIEETRCHLLEIEMGMKSMDIESIDRNTLLQQYIDATDKEEYIRNQGYMTTLYDVKTAITGWVTSIPQKVGSLVRWETPADPEDLSSKESALKINKHFQFTLALHRQHQLQQQFEILTTQLKHAETLKSEAVPCAKTEEIHYHASRLLNEAAQLIYPDKEYLFSEDMDNIELLRNFINFQQKLSDNKDQLEKGINLLINYQKTAGCNAELRTRYEITSILEEDLFNDIKILRDDKNARQVRREKLDYLEQSIRSCEKYLAIAKRRNDAHIRVEDCNKLLLTLKKSIRALQSELKRLGSLDELEQKNLEAQKAVCPFIERLARVEAEKLSDLHVSTKPDSLPAIFESESFSSERHPYQETLGKQDEKIRQLQKNMPPDWYRWYRRLYEVLINQDGDEKLKLQSIQLLRDIHFELQHPDASAPYAVLQRYRQLCPDPERDCDTLLALKPALPINPDDLSPLKNEKLQEQLQRLQRQQGKMADNHPREAALLKQATDNLHQIALQIEDGSPEDLPENFINNLNDPRYESLQRHRGFLKIVEWLAEFCTSILGLIRRQPEENYRHRFFFVPTHTTQLLETTHQELIACTA</sequence>
<protein>
    <submittedName>
        <fullName evidence="1">Effector protein A, substrate of the Dot/Icm secretion system</fullName>
    </submittedName>
</protein>
<dbReference type="STRING" id="452.Lspi_0901"/>
<dbReference type="EMBL" id="LNYX01000012">
    <property type="protein sequence ID" value="KTD64734.1"/>
    <property type="molecule type" value="Genomic_DNA"/>
</dbReference>
<reference evidence="1 2" key="1">
    <citation type="submission" date="2015-11" db="EMBL/GenBank/DDBJ databases">
        <title>Genomic analysis of 38 Legionella species identifies large and diverse effector repertoires.</title>
        <authorList>
            <person name="Burstein D."/>
            <person name="Amaro F."/>
            <person name="Zusman T."/>
            <person name="Lifshitz Z."/>
            <person name="Cohen O."/>
            <person name="Gilbert J.A."/>
            <person name="Pupko T."/>
            <person name="Shuman H.A."/>
            <person name="Segal G."/>
        </authorList>
    </citation>
    <scope>NUCLEOTIDE SEQUENCE [LARGE SCALE GENOMIC DNA]</scope>
    <source>
        <strain evidence="1 2">Mt.St.Helens-9</strain>
    </source>
</reference>
<evidence type="ECO:0000313" key="2">
    <source>
        <dbReference type="Proteomes" id="UP000054877"/>
    </source>
</evidence>
<dbReference type="PATRIC" id="fig|452.5.peg.983"/>
<accession>A0A0W0Z725</accession>
<proteinExistence type="predicted"/>
<name>A0A0W0Z725_LEGSP</name>
<dbReference type="OrthoDB" id="5648418at2"/>
<dbReference type="AlphaFoldDB" id="A0A0W0Z725"/>
<comment type="caution">
    <text evidence="1">The sequence shown here is derived from an EMBL/GenBank/DDBJ whole genome shotgun (WGS) entry which is preliminary data.</text>
</comment>
<keyword evidence="2" id="KW-1185">Reference proteome</keyword>
<dbReference type="RefSeq" id="WP_058482840.1">
    <property type="nucleotide sequence ID" value="NZ_CAAAII010000002.1"/>
</dbReference>